<dbReference type="PANTHER" id="PTHR45444">
    <property type="entry name" value="XANTHINE DEHYDROGENASE"/>
    <property type="match status" value="1"/>
</dbReference>
<keyword evidence="2" id="KW-0479">Metal-binding</keyword>
<evidence type="ECO:0000313" key="9">
    <source>
        <dbReference type="Proteomes" id="UP000664417"/>
    </source>
</evidence>
<dbReference type="EMBL" id="JAFREP010000049">
    <property type="protein sequence ID" value="MBO1323096.1"/>
    <property type="molecule type" value="Genomic_DNA"/>
</dbReference>
<dbReference type="Gene3D" id="3.10.20.30">
    <property type="match status" value="1"/>
</dbReference>
<dbReference type="PROSITE" id="PS00197">
    <property type="entry name" value="2FE2S_FER_1"/>
    <property type="match status" value="1"/>
</dbReference>
<dbReference type="Gene3D" id="1.10.150.120">
    <property type="entry name" value="[2Fe-2S]-binding domain"/>
    <property type="match status" value="1"/>
</dbReference>
<dbReference type="SUPFAM" id="SSF54292">
    <property type="entry name" value="2Fe-2S ferredoxin-like"/>
    <property type="match status" value="1"/>
</dbReference>
<dbReference type="Pfam" id="PF01799">
    <property type="entry name" value="Fer2_2"/>
    <property type="match status" value="1"/>
</dbReference>
<dbReference type="InterPro" id="IPR002346">
    <property type="entry name" value="Mopterin_DH_FAD-bd"/>
</dbReference>
<dbReference type="GO" id="GO:0051537">
    <property type="term" value="F:2 iron, 2 sulfur cluster binding"/>
    <property type="evidence" value="ECO:0007669"/>
    <property type="project" value="InterPro"/>
</dbReference>
<dbReference type="SMART" id="SM01092">
    <property type="entry name" value="CO_deh_flav_C"/>
    <property type="match status" value="1"/>
</dbReference>
<keyword evidence="9" id="KW-1185">Reference proteome</keyword>
<name>A0A8J7QL46_9BACT</name>
<dbReference type="InterPro" id="IPR016166">
    <property type="entry name" value="FAD-bd_PCMH"/>
</dbReference>
<feature type="domain" description="FAD-binding PCMH-type" evidence="7">
    <location>
        <begin position="177"/>
        <end position="357"/>
    </location>
</feature>
<evidence type="ECO:0000259" key="7">
    <source>
        <dbReference type="PROSITE" id="PS51387"/>
    </source>
</evidence>
<evidence type="ECO:0000256" key="4">
    <source>
        <dbReference type="ARBA" id="ARBA00023002"/>
    </source>
</evidence>
<keyword evidence="3" id="KW-0274">FAD</keyword>
<dbReference type="Pfam" id="PF03450">
    <property type="entry name" value="CO_deh_flav_C"/>
    <property type="match status" value="1"/>
</dbReference>
<feature type="domain" description="2Fe-2S ferredoxin-type" evidence="6">
    <location>
        <begin position="3"/>
        <end position="87"/>
    </location>
</feature>
<dbReference type="SUPFAM" id="SSF47741">
    <property type="entry name" value="CO dehydrogenase ISP C-domain like"/>
    <property type="match status" value="1"/>
</dbReference>
<dbReference type="InterPro" id="IPR036318">
    <property type="entry name" value="FAD-bd_PCMH-like_sf"/>
</dbReference>
<dbReference type="InterPro" id="IPR036884">
    <property type="entry name" value="2Fe-2S-bd_dom_sf"/>
</dbReference>
<dbReference type="PROSITE" id="PS51387">
    <property type="entry name" value="FAD_PCMH"/>
    <property type="match status" value="1"/>
</dbReference>
<sequence length="474" mass="51540">MFEPIRFILNDREVTTTLPPGTVMLDFLRKHQRLVGTKIGCREGDCGACTVLVGELEDGVMRYQSMTSCIMPVANAHGKHIVSIEGLNVKDLTPYQQAMVDEAGTQCGFCTVGFIVSFAGYCLAEGKATQEDAVAAVDGNICRCTGYKSIERAAAKVVDLLQERPTQTDAVLPWLAEHDFLPAYFPGIPARLAALQDGLNTLKTENDTVVVGGGTDLFVQRPEAMAAQRKLTLVFDRSHKEQIYQDGGKVIIRSSATAEDMRSSALMQRLFPQIRTYMKLVSSTPIRNMGTVVGNLVNASPIGDLTCFLLANDAEVVLQSDAGPRVVPLRSFYKGYKTLDREPGEVVGEVRFEAPRGKVWFNFEKVSKRTHLDIASVNSAIRMEFDGDTVTRAFCSAGGVGPTPLFLDKVTALLTGKALSAELVAQAADAAAAQATPISDARGEARYKRLLLRQLIFAHFQVLAPGLVDMEVAR</sequence>
<dbReference type="SUPFAM" id="SSF55447">
    <property type="entry name" value="CO dehydrogenase flavoprotein C-terminal domain-like"/>
    <property type="match status" value="1"/>
</dbReference>
<evidence type="ECO:0000256" key="5">
    <source>
        <dbReference type="ARBA" id="ARBA00023004"/>
    </source>
</evidence>
<dbReference type="Pfam" id="PF00941">
    <property type="entry name" value="FAD_binding_5"/>
    <property type="match status" value="1"/>
</dbReference>
<dbReference type="InterPro" id="IPR005107">
    <property type="entry name" value="CO_DH_flav_C"/>
</dbReference>
<protein>
    <submittedName>
        <fullName evidence="8">FAD binding domain-containing protein</fullName>
    </submittedName>
</protein>
<evidence type="ECO:0000256" key="3">
    <source>
        <dbReference type="ARBA" id="ARBA00022827"/>
    </source>
</evidence>
<dbReference type="InterPro" id="IPR001041">
    <property type="entry name" value="2Fe-2S_ferredoxin-type"/>
</dbReference>
<accession>A0A8J7QL46</accession>
<dbReference type="GO" id="GO:0005506">
    <property type="term" value="F:iron ion binding"/>
    <property type="evidence" value="ECO:0007669"/>
    <property type="project" value="InterPro"/>
</dbReference>
<dbReference type="GO" id="GO:0016491">
    <property type="term" value="F:oxidoreductase activity"/>
    <property type="evidence" value="ECO:0007669"/>
    <property type="project" value="UniProtKB-KW"/>
</dbReference>
<dbReference type="SUPFAM" id="SSF56176">
    <property type="entry name" value="FAD-binding/transporter-associated domain-like"/>
    <property type="match status" value="1"/>
</dbReference>
<evidence type="ECO:0000256" key="1">
    <source>
        <dbReference type="ARBA" id="ARBA00022630"/>
    </source>
</evidence>
<dbReference type="InterPro" id="IPR006058">
    <property type="entry name" value="2Fe2S_fd_BS"/>
</dbReference>
<dbReference type="Gene3D" id="3.30.465.10">
    <property type="match status" value="1"/>
</dbReference>
<dbReference type="Gene3D" id="3.30.390.50">
    <property type="entry name" value="CO dehydrogenase flavoprotein, C-terminal domain"/>
    <property type="match status" value="1"/>
</dbReference>
<organism evidence="8 9">
    <name type="scientific">Acanthopleuribacter pedis</name>
    <dbReference type="NCBI Taxonomy" id="442870"/>
    <lineage>
        <taxon>Bacteria</taxon>
        <taxon>Pseudomonadati</taxon>
        <taxon>Acidobacteriota</taxon>
        <taxon>Holophagae</taxon>
        <taxon>Acanthopleuribacterales</taxon>
        <taxon>Acanthopleuribacteraceae</taxon>
        <taxon>Acanthopleuribacter</taxon>
    </lineage>
</organism>
<keyword evidence="4" id="KW-0560">Oxidoreductase</keyword>
<comment type="caution">
    <text evidence="8">The sequence shown here is derived from an EMBL/GenBank/DDBJ whole genome shotgun (WGS) entry which is preliminary data.</text>
</comment>
<dbReference type="CDD" id="cd00207">
    <property type="entry name" value="fer2"/>
    <property type="match status" value="1"/>
</dbReference>
<evidence type="ECO:0000313" key="8">
    <source>
        <dbReference type="EMBL" id="MBO1323096.1"/>
    </source>
</evidence>
<dbReference type="Proteomes" id="UP000664417">
    <property type="component" value="Unassembled WGS sequence"/>
</dbReference>
<dbReference type="InterPro" id="IPR002888">
    <property type="entry name" value="2Fe-2S-bd"/>
</dbReference>
<gene>
    <name evidence="8" type="ORF">J3U88_31825</name>
</gene>
<dbReference type="InterPro" id="IPR036683">
    <property type="entry name" value="CO_DH_flav_C_dom_sf"/>
</dbReference>
<dbReference type="AlphaFoldDB" id="A0A8J7QL46"/>
<evidence type="ECO:0000259" key="6">
    <source>
        <dbReference type="PROSITE" id="PS51085"/>
    </source>
</evidence>
<proteinExistence type="predicted"/>
<keyword evidence="1" id="KW-0285">Flavoprotein</keyword>
<keyword evidence="5" id="KW-0408">Iron</keyword>
<evidence type="ECO:0000256" key="2">
    <source>
        <dbReference type="ARBA" id="ARBA00022723"/>
    </source>
</evidence>
<dbReference type="InterPro" id="IPR016169">
    <property type="entry name" value="FAD-bd_PCMH_sub2"/>
</dbReference>
<dbReference type="InterPro" id="IPR016208">
    <property type="entry name" value="Ald_Oxase/xanthine_DH-like"/>
</dbReference>
<dbReference type="GO" id="GO:0071949">
    <property type="term" value="F:FAD binding"/>
    <property type="evidence" value="ECO:0007669"/>
    <property type="project" value="InterPro"/>
</dbReference>
<dbReference type="InterPro" id="IPR012675">
    <property type="entry name" value="Beta-grasp_dom_sf"/>
</dbReference>
<reference evidence="8" key="1">
    <citation type="submission" date="2021-03" db="EMBL/GenBank/DDBJ databases">
        <authorList>
            <person name="Wang G."/>
        </authorList>
    </citation>
    <scope>NUCLEOTIDE SEQUENCE</scope>
    <source>
        <strain evidence="8">KCTC 12899</strain>
    </source>
</reference>
<dbReference type="PANTHER" id="PTHR45444:SF3">
    <property type="entry name" value="XANTHINE DEHYDROGENASE"/>
    <property type="match status" value="1"/>
</dbReference>
<dbReference type="InterPro" id="IPR036010">
    <property type="entry name" value="2Fe-2S_ferredoxin-like_sf"/>
</dbReference>
<dbReference type="RefSeq" id="WP_207863068.1">
    <property type="nucleotide sequence ID" value="NZ_JAFREP010000049.1"/>
</dbReference>
<dbReference type="PROSITE" id="PS51085">
    <property type="entry name" value="2FE2S_FER_2"/>
    <property type="match status" value="1"/>
</dbReference>
<dbReference type="Pfam" id="PF00111">
    <property type="entry name" value="Fer2"/>
    <property type="match status" value="1"/>
</dbReference>